<evidence type="ECO:0000256" key="1">
    <source>
        <dbReference type="ARBA" id="ARBA00004245"/>
    </source>
</evidence>
<dbReference type="CDD" id="cd00148">
    <property type="entry name" value="PROF"/>
    <property type="match status" value="1"/>
</dbReference>
<keyword evidence="5" id="KW-0206">Cytoskeleton</keyword>
<evidence type="ECO:0000256" key="3">
    <source>
        <dbReference type="ARBA" id="ARBA00022490"/>
    </source>
</evidence>
<dbReference type="SMART" id="SM00392">
    <property type="entry name" value="PROF"/>
    <property type="match status" value="1"/>
</dbReference>
<evidence type="ECO:0000256" key="4">
    <source>
        <dbReference type="ARBA" id="ARBA00023203"/>
    </source>
</evidence>
<sequence>VSANEVDALLKSFTDPSGIRANGLHLGGVKYFALKCDERSVYGKKVGCGGGEGGWSLIALQANFCSCIIEEFEKAVTSKPADLIDGASGVICVKTNKAVLIGIYNEKTQPGEAAQVVEVLADYLISLDYVSHLRSCPPPPPPPPPAPPPPPGVAYCGSVGRGGVGRAGMRAHF</sequence>
<comment type="caution">
    <text evidence="7">The sequence shown here is derived from an EMBL/GenBank/DDBJ whole genome shotgun (WGS) entry which is preliminary data.</text>
</comment>
<dbReference type="SUPFAM" id="SSF55770">
    <property type="entry name" value="Profilin (actin-binding protein)"/>
    <property type="match status" value="1"/>
</dbReference>
<dbReference type="InterPro" id="IPR005455">
    <property type="entry name" value="PFN_euk"/>
</dbReference>
<keyword evidence="4 6" id="KW-0009">Actin-binding</keyword>
<dbReference type="Pfam" id="PF00235">
    <property type="entry name" value="Profilin"/>
    <property type="match status" value="2"/>
</dbReference>
<dbReference type="Proteomes" id="UP000673691">
    <property type="component" value="Unassembled WGS sequence"/>
</dbReference>
<dbReference type="GO" id="GO:0005856">
    <property type="term" value="C:cytoskeleton"/>
    <property type="evidence" value="ECO:0007669"/>
    <property type="project" value="UniProtKB-SubCell"/>
</dbReference>
<keyword evidence="3" id="KW-0963">Cytoplasm</keyword>
<evidence type="ECO:0000256" key="6">
    <source>
        <dbReference type="RuleBase" id="RU003909"/>
    </source>
</evidence>
<organism evidence="7 8">
    <name type="scientific">Olpidium bornovanus</name>
    <dbReference type="NCBI Taxonomy" id="278681"/>
    <lineage>
        <taxon>Eukaryota</taxon>
        <taxon>Fungi</taxon>
        <taxon>Fungi incertae sedis</taxon>
        <taxon>Olpidiomycota</taxon>
        <taxon>Olpidiomycotina</taxon>
        <taxon>Olpidiomycetes</taxon>
        <taxon>Olpidiales</taxon>
        <taxon>Olpidiaceae</taxon>
        <taxon>Olpidium</taxon>
    </lineage>
</organism>
<evidence type="ECO:0000313" key="8">
    <source>
        <dbReference type="Proteomes" id="UP000673691"/>
    </source>
</evidence>
<dbReference type="GO" id="GO:0005938">
    <property type="term" value="C:cell cortex"/>
    <property type="evidence" value="ECO:0007669"/>
    <property type="project" value="TreeGrafter"/>
</dbReference>
<keyword evidence="8" id="KW-1185">Reference proteome</keyword>
<dbReference type="PANTHER" id="PTHR11604">
    <property type="entry name" value="PROFILIN"/>
    <property type="match status" value="1"/>
</dbReference>
<evidence type="ECO:0000313" key="7">
    <source>
        <dbReference type="EMBL" id="KAG5457039.1"/>
    </source>
</evidence>
<name>A0A8H7ZPU6_9FUNG</name>
<reference evidence="7 8" key="1">
    <citation type="journal article" name="Sci. Rep.">
        <title>Genome-scale phylogenetic analyses confirm Olpidium as the closest living zoosporic fungus to the non-flagellated, terrestrial fungi.</title>
        <authorList>
            <person name="Chang Y."/>
            <person name="Rochon D."/>
            <person name="Sekimoto S."/>
            <person name="Wang Y."/>
            <person name="Chovatia M."/>
            <person name="Sandor L."/>
            <person name="Salamov A."/>
            <person name="Grigoriev I.V."/>
            <person name="Stajich J.E."/>
            <person name="Spatafora J.W."/>
        </authorList>
    </citation>
    <scope>NUCLEOTIDE SEQUENCE [LARGE SCALE GENOMIC DNA]</scope>
    <source>
        <strain evidence="7">S191</strain>
    </source>
</reference>
<comment type="similarity">
    <text evidence="2 6">Belongs to the profilin family.</text>
</comment>
<protein>
    <recommendedName>
        <fullName evidence="6">Profilin</fullName>
    </recommendedName>
</protein>
<proteinExistence type="inferred from homology"/>
<dbReference type="AlphaFoldDB" id="A0A8H7ZPU6"/>
<comment type="subcellular location">
    <subcellularLocation>
        <location evidence="1">Cytoplasm</location>
        <location evidence="1">Cytoskeleton</location>
    </subcellularLocation>
</comment>
<dbReference type="GO" id="GO:0003785">
    <property type="term" value="F:actin monomer binding"/>
    <property type="evidence" value="ECO:0007669"/>
    <property type="project" value="TreeGrafter"/>
</dbReference>
<dbReference type="Gene3D" id="3.30.450.30">
    <property type="entry name" value="Dynein light chain 2a, cytoplasmic"/>
    <property type="match status" value="1"/>
</dbReference>
<dbReference type="InterPro" id="IPR036140">
    <property type="entry name" value="PFN_sf"/>
</dbReference>
<dbReference type="EMBL" id="JAEFCI010010739">
    <property type="protein sequence ID" value="KAG5457039.1"/>
    <property type="molecule type" value="Genomic_DNA"/>
</dbReference>
<evidence type="ECO:0000256" key="2">
    <source>
        <dbReference type="ARBA" id="ARBA00010058"/>
    </source>
</evidence>
<feature type="non-terminal residue" evidence="7">
    <location>
        <position position="1"/>
    </location>
</feature>
<evidence type="ECO:0000256" key="5">
    <source>
        <dbReference type="ARBA" id="ARBA00023212"/>
    </source>
</evidence>
<gene>
    <name evidence="7" type="ORF">BJ554DRAFT_3058</name>
</gene>
<accession>A0A8H7ZPU6</accession>
<dbReference type="OrthoDB" id="421374at2759"/>
<dbReference type="InterPro" id="IPR048278">
    <property type="entry name" value="PFN"/>
</dbReference>
<dbReference type="PANTHER" id="PTHR11604:SF0">
    <property type="entry name" value="PROFILIN"/>
    <property type="match status" value="1"/>
</dbReference>